<evidence type="ECO:0000313" key="2">
    <source>
        <dbReference type="EMBL" id="MFD1709196.1"/>
    </source>
</evidence>
<evidence type="ECO:0000256" key="1">
    <source>
        <dbReference type="SAM" id="SignalP"/>
    </source>
</evidence>
<dbReference type="EMBL" id="JBHUEJ010000003">
    <property type="protein sequence ID" value="MFD1709196.1"/>
    <property type="molecule type" value="Genomic_DNA"/>
</dbReference>
<feature type="signal peptide" evidence="1">
    <location>
        <begin position="1"/>
        <end position="24"/>
    </location>
</feature>
<gene>
    <name evidence="2" type="ORF">ACFSF0_01115</name>
</gene>
<dbReference type="Proteomes" id="UP001597304">
    <property type="component" value="Unassembled WGS sequence"/>
</dbReference>
<feature type="chain" id="PRO_5045890399" description="DUF3617 family protein" evidence="1">
    <location>
        <begin position="25"/>
        <end position="134"/>
    </location>
</feature>
<dbReference type="RefSeq" id="WP_147913041.1">
    <property type="nucleotide sequence ID" value="NZ_JBHUEJ010000003.1"/>
</dbReference>
<organism evidence="2 3">
    <name type="scientific">Ottowia flava</name>
    <dbReference type="NCBI Taxonomy" id="2675430"/>
    <lineage>
        <taxon>Bacteria</taxon>
        <taxon>Pseudomonadati</taxon>
        <taxon>Pseudomonadota</taxon>
        <taxon>Betaproteobacteria</taxon>
        <taxon>Burkholderiales</taxon>
        <taxon>Comamonadaceae</taxon>
        <taxon>Ottowia</taxon>
    </lineage>
</organism>
<protein>
    <recommendedName>
        <fullName evidence="4">DUF3617 family protein</fullName>
    </recommendedName>
</protein>
<keyword evidence="1" id="KW-0732">Signal</keyword>
<keyword evidence="3" id="KW-1185">Reference proteome</keyword>
<accession>A0ABW4KQV2</accession>
<evidence type="ECO:0000313" key="3">
    <source>
        <dbReference type="Proteomes" id="UP001597304"/>
    </source>
</evidence>
<name>A0ABW4KQV2_9BURK</name>
<reference evidence="3" key="1">
    <citation type="journal article" date="2019" name="Int. J. Syst. Evol. Microbiol.">
        <title>The Global Catalogue of Microorganisms (GCM) 10K type strain sequencing project: providing services to taxonomists for standard genome sequencing and annotation.</title>
        <authorList>
            <consortium name="The Broad Institute Genomics Platform"/>
            <consortium name="The Broad Institute Genome Sequencing Center for Infectious Disease"/>
            <person name="Wu L."/>
            <person name="Ma J."/>
        </authorList>
    </citation>
    <scope>NUCLEOTIDE SEQUENCE [LARGE SCALE GENOMIC DNA]</scope>
    <source>
        <strain evidence="3">LMG 29247</strain>
    </source>
</reference>
<sequence>MSIWNTLALATLPLWLVGLTPAQAAAPGEDPVQIQGRVNYLQLPTAAPAKSGDINYRRDMPDDMQAKVSRYTAKAYGATPGEVATERDVVQSVRTQGLRTTCYQSVGSTTTPGNKLGNNEQVVVLRGDLVNLCN</sequence>
<comment type="caution">
    <text evidence="2">The sequence shown here is derived from an EMBL/GenBank/DDBJ whole genome shotgun (WGS) entry which is preliminary data.</text>
</comment>
<proteinExistence type="predicted"/>
<evidence type="ECO:0008006" key="4">
    <source>
        <dbReference type="Google" id="ProtNLM"/>
    </source>
</evidence>